<protein>
    <submittedName>
        <fullName evidence="4">N-acetyltransferase</fullName>
    </submittedName>
</protein>
<dbReference type="Proteomes" id="UP000214610">
    <property type="component" value="Unassembled WGS sequence"/>
</dbReference>
<evidence type="ECO:0000256" key="2">
    <source>
        <dbReference type="ARBA" id="ARBA00023315"/>
    </source>
</evidence>
<keyword evidence="2" id="KW-0012">Acyltransferase</keyword>
<name>A0A227KSD9_9BURK</name>
<sequence length="162" mass="18487">MLIRHATINDVPELARIEGASYPATEAASEERIRSRVAVYPDYFWLMEESGSTKGFICGLVSDQEILVDDMFADTSFHNPDGKWLLLFSVVTDPAFRHQKVASRIMEKVLEDTKKRGKTGVILTCKDKLRDFYSRFGFVDEGVSVSTHGGDKWYQMRLVFPR</sequence>
<dbReference type="PROSITE" id="PS51186">
    <property type="entry name" value="GNAT"/>
    <property type="match status" value="1"/>
</dbReference>
<proteinExistence type="predicted"/>
<reference evidence="5" key="1">
    <citation type="submission" date="2017-05" db="EMBL/GenBank/DDBJ databases">
        <title>Improved OligoMM genomes.</title>
        <authorList>
            <person name="Garzetti D."/>
        </authorList>
    </citation>
    <scope>NUCLEOTIDE SEQUENCE [LARGE SCALE GENOMIC DNA]</scope>
    <source>
        <strain evidence="5">YL45</strain>
    </source>
</reference>
<feature type="domain" description="N-acetyltransferase" evidence="3">
    <location>
        <begin position="1"/>
        <end position="161"/>
    </location>
</feature>
<comment type="caution">
    <text evidence="4">The sequence shown here is derived from an EMBL/GenBank/DDBJ whole genome shotgun (WGS) entry which is preliminary data.</text>
</comment>
<keyword evidence="1 4" id="KW-0808">Transferase</keyword>
<dbReference type="PANTHER" id="PTHR10908:SF0">
    <property type="entry name" value="SEROTONIN N-ACETYLTRANSFERASE"/>
    <property type="match status" value="1"/>
</dbReference>
<organism evidence="4 5">
    <name type="scientific">Turicimonas muris</name>
    <dbReference type="NCBI Taxonomy" id="1796652"/>
    <lineage>
        <taxon>Bacteria</taxon>
        <taxon>Pseudomonadati</taxon>
        <taxon>Pseudomonadota</taxon>
        <taxon>Betaproteobacteria</taxon>
        <taxon>Burkholderiales</taxon>
        <taxon>Sutterellaceae</taxon>
        <taxon>Turicimonas</taxon>
    </lineage>
</organism>
<dbReference type="InterPro" id="IPR051635">
    <property type="entry name" value="SNAT-like"/>
</dbReference>
<dbReference type="InterPro" id="IPR000182">
    <property type="entry name" value="GNAT_dom"/>
</dbReference>
<evidence type="ECO:0000313" key="4">
    <source>
        <dbReference type="EMBL" id="OXE50945.1"/>
    </source>
</evidence>
<dbReference type="CDD" id="cd04301">
    <property type="entry name" value="NAT_SF"/>
    <property type="match status" value="1"/>
</dbReference>
<accession>A0A227KSD9</accession>
<keyword evidence="5" id="KW-1185">Reference proteome</keyword>
<dbReference type="EMBL" id="NHMP01000001">
    <property type="protein sequence ID" value="OXE50945.1"/>
    <property type="molecule type" value="Genomic_DNA"/>
</dbReference>
<dbReference type="SUPFAM" id="SSF55729">
    <property type="entry name" value="Acyl-CoA N-acyltransferases (Nat)"/>
    <property type="match status" value="1"/>
</dbReference>
<gene>
    <name evidence="4" type="ORF">ADH67_01175</name>
</gene>
<dbReference type="RefSeq" id="WP_066590884.1">
    <property type="nucleotide sequence ID" value="NZ_CAJTBZ010000023.1"/>
</dbReference>
<dbReference type="GeneID" id="78363135"/>
<dbReference type="AlphaFoldDB" id="A0A227KSD9"/>
<evidence type="ECO:0000313" key="5">
    <source>
        <dbReference type="Proteomes" id="UP000214610"/>
    </source>
</evidence>
<evidence type="ECO:0000259" key="3">
    <source>
        <dbReference type="PROSITE" id="PS51186"/>
    </source>
</evidence>
<evidence type="ECO:0000256" key="1">
    <source>
        <dbReference type="ARBA" id="ARBA00022679"/>
    </source>
</evidence>
<dbReference type="Gene3D" id="3.40.630.30">
    <property type="match status" value="1"/>
</dbReference>
<dbReference type="PANTHER" id="PTHR10908">
    <property type="entry name" value="SEROTONIN N-ACETYLTRANSFERASE"/>
    <property type="match status" value="1"/>
</dbReference>
<dbReference type="GO" id="GO:0008080">
    <property type="term" value="F:N-acetyltransferase activity"/>
    <property type="evidence" value="ECO:0007669"/>
    <property type="project" value="UniProtKB-ARBA"/>
</dbReference>
<dbReference type="Pfam" id="PF00583">
    <property type="entry name" value="Acetyltransf_1"/>
    <property type="match status" value="1"/>
</dbReference>
<dbReference type="InterPro" id="IPR016181">
    <property type="entry name" value="Acyl_CoA_acyltransferase"/>
</dbReference>